<dbReference type="InterPro" id="IPR000477">
    <property type="entry name" value="RT_dom"/>
</dbReference>
<dbReference type="Gene3D" id="3.10.10.10">
    <property type="entry name" value="HIV Type 1 Reverse Transcriptase, subunit A, domain 1"/>
    <property type="match status" value="1"/>
</dbReference>
<sequence>MAEPSKHTSRLFLLDRKSGQKFLIDSGSEICVIPPSPTMNKSPQSNFSLFAANNTKIPAYDLSNPSLISKSASQGTVHHIITTGPPVTARPRRLHPKLYDAMKVEFEFLLAQGIIRPSKSPWSSPLHVVPKSDSTVRPVGDYRQLNSVTEFDSYPMLYLNDFAHALHGKKIFSKIDIFKAFHQIPIAECDIPKTAVTTPWGLYEYTHLCFGLVNAPHTFMRFMHEVLRGLPFCFVYLDDILCYSENAEEHRSHLRTLFQRLSSYGLKLNISKCVFGVTELIFLGHLITPDGIKPLPDKVQAVLDYKQPETVGSLKKFLGLLNFYRRFLPRAAEQQYLLSEFLKGSKVKKDSKPLNWSSEAITAFQRCKQALADAALLAHPSPSAPLALHVDASDYDIGGALHQVVDSELQPLAFFSRKLTSSEKSYSAYDRELLAIYSAIRHFRYMLEARDFTVFTDHKPLTYAFRQNRSDNIAADVLSRVSAIPFPSQIDYDCIAETQQTDQELHTLIASGTSLELKKVTFPNSSTEIMCDLSTGTARPYIPKQHRQDVFSAMHNLSHPGIRRSVHLLKQRFVWPSISSDIAKWARHCLAYQKSKIHRHTRSPLSSFQEPSQRFDHVHLDLIGPLPSSNGYTYCLTMIDRFSKWPEAQPLKDITAETVAEAFFSSWVSRFGTPAILTTDRGRQFESSLFKALSKLLGVQKCRTTGYHPQANGIIEELHRPLKSAIKCHATERWTEVLPIILLGLRASLKEDILCTPAELVFGTTIRLPGEMFDSSKPDDDVVNFVSKLNSHMQSLHPKPPKHHDKRPVFIHPGLLEATHVFLRRDMLRRPLQQRYDGPFKVLQRKDKVFFLDINGKRVSVSIDRCKPALFLNTEDLQLPQTKNETPATVEPNVTAPTPATVEHDPTASTPTQPSTRSGRKVHLPTRYR</sequence>
<dbReference type="Pfam" id="PF00078">
    <property type="entry name" value="RVT_1"/>
    <property type="match status" value="1"/>
</dbReference>
<dbReference type="Proteomes" id="UP000887159">
    <property type="component" value="Unassembled WGS sequence"/>
</dbReference>
<evidence type="ECO:0000256" key="5">
    <source>
        <dbReference type="ARBA" id="ARBA00022722"/>
    </source>
</evidence>
<accession>A0A8X7B926</accession>
<dbReference type="GO" id="GO:0006508">
    <property type="term" value="P:proteolysis"/>
    <property type="evidence" value="ECO:0007669"/>
    <property type="project" value="UniProtKB-KW"/>
</dbReference>
<dbReference type="InterPro" id="IPR043128">
    <property type="entry name" value="Rev_trsase/Diguanyl_cyclase"/>
</dbReference>
<dbReference type="CDD" id="cd09274">
    <property type="entry name" value="RNase_HI_RT_Ty3"/>
    <property type="match status" value="1"/>
</dbReference>
<evidence type="ECO:0000256" key="9">
    <source>
        <dbReference type="ARBA" id="ARBA00023268"/>
    </source>
</evidence>
<feature type="domain" description="Integrase catalytic" evidence="12">
    <location>
        <begin position="607"/>
        <end position="777"/>
    </location>
</feature>
<dbReference type="InterPro" id="IPR012337">
    <property type="entry name" value="RNaseH-like_sf"/>
</dbReference>
<keyword evidence="5" id="KW-0540">Nuclease</keyword>
<dbReference type="AlphaFoldDB" id="A0A8X7B926"/>
<dbReference type="Pfam" id="PF17919">
    <property type="entry name" value="RT_RNaseH_2"/>
    <property type="match status" value="1"/>
</dbReference>
<dbReference type="GO" id="GO:0042575">
    <property type="term" value="C:DNA polymerase complex"/>
    <property type="evidence" value="ECO:0007669"/>
    <property type="project" value="UniProtKB-ARBA"/>
</dbReference>
<evidence type="ECO:0000259" key="11">
    <source>
        <dbReference type="PROSITE" id="PS50878"/>
    </source>
</evidence>
<protein>
    <recommendedName>
        <fullName evidence="1">RNA-directed DNA polymerase</fullName>
        <ecNumber evidence="1">2.7.7.49</ecNumber>
    </recommendedName>
</protein>
<dbReference type="SUPFAM" id="SSF56672">
    <property type="entry name" value="DNA/RNA polymerases"/>
    <property type="match status" value="1"/>
</dbReference>
<dbReference type="GO" id="GO:0008233">
    <property type="term" value="F:peptidase activity"/>
    <property type="evidence" value="ECO:0007669"/>
    <property type="project" value="UniProtKB-KW"/>
</dbReference>
<evidence type="ECO:0000313" key="14">
    <source>
        <dbReference type="Proteomes" id="UP000887159"/>
    </source>
</evidence>
<feature type="compositionally biased region" description="Polar residues" evidence="10">
    <location>
        <begin position="907"/>
        <end position="917"/>
    </location>
</feature>
<keyword evidence="14" id="KW-1185">Reference proteome</keyword>
<dbReference type="EMBL" id="BMAU01021367">
    <property type="protein sequence ID" value="GFY23836.1"/>
    <property type="molecule type" value="Genomic_DNA"/>
</dbReference>
<dbReference type="GO" id="GO:0003676">
    <property type="term" value="F:nucleic acid binding"/>
    <property type="evidence" value="ECO:0007669"/>
    <property type="project" value="InterPro"/>
</dbReference>
<dbReference type="Pfam" id="PF00665">
    <property type="entry name" value="rve"/>
    <property type="match status" value="1"/>
</dbReference>
<dbReference type="CDD" id="cd01647">
    <property type="entry name" value="RT_LTR"/>
    <property type="match status" value="1"/>
</dbReference>
<evidence type="ECO:0000256" key="6">
    <source>
        <dbReference type="ARBA" id="ARBA00022759"/>
    </source>
</evidence>
<dbReference type="GO" id="GO:0003964">
    <property type="term" value="F:RNA-directed DNA polymerase activity"/>
    <property type="evidence" value="ECO:0007669"/>
    <property type="project" value="UniProtKB-KW"/>
</dbReference>
<dbReference type="GO" id="GO:0015074">
    <property type="term" value="P:DNA integration"/>
    <property type="evidence" value="ECO:0007669"/>
    <property type="project" value="InterPro"/>
</dbReference>
<dbReference type="InterPro" id="IPR050951">
    <property type="entry name" value="Retrovirus_Pol_polyprotein"/>
</dbReference>
<feature type="domain" description="Reverse transcriptase" evidence="11">
    <location>
        <begin position="110"/>
        <end position="287"/>
    </location>
</feature>
<dbReference type="InterPro" id="IPR041588">
    <property type="entry name" value="Integrase_H2C2"/>
</dbReference>
<dbReference type="Gene3D" id="1.10.340.70">
    <property type="match status" value="1"/>
</dbReference>
<evidence type="ECO:0000256" key="1">
    <source>
        <dbReference type="ARBA" id="ARBA00012493"/>
    </source>
</evidence>
<feature type="region of interest" description="Disordered" evidence="10">
    <location>
        <begin position="881"/>
        <end position="929"/>
    </location>
</feature>
<evidence type="ECO:0000313" key="13">
    <source>
        <dbReference type="EMBL" id="GFY23836.1"/>
    </source>
</evidence>
<gene>
    <name evidence="13" type="primary">TY3B-I</name>
    <name evidence="13" type="ORF">TNCV_3536301</name>
</gene>
<evidence type="ECO:0000256" key="2">
    <source>
        <dbReference type="ARBA" id="ARBA00022670"/>
    </source>
</evidence>
<dbReference type="PANTHER" id="PTHR37984:SF5">
    <property type="entry name" value="PROTEIN NYNRIN-LIKE"/>
    <property type="match status" value="1"/>
</dbReference>
<dbReference type="InterPro" id="IPR043502">
    <property type="entry name" value="DNA/RNA_pol_sf"/>
</dbReference>
<evidence type="ECO:0000256" key="3">
    <source>
        <dbReference type="ARBA" id="ARBA00022679"/>
    </source>
</evidence>
<dbReference type="SUPFAM" id="SSF53098">
    <property type="entry name" value="Ribonuclease H-like"/>
    <property type="match status" value="1"/>
</dbReference>
<dbReference type="InterPro" id="IPR041577">
    <property type="entry name" value="RT_RNaseH_2"/>
</dbReference>
<dbReference type="FunFam" id="3.10.20.370:FF:000001">
    <property type="entry name" value="Retrovirus-related Pol polyprotein from transposon 17.6-like protein"/>
    <property type="match status" value="1"/>
</dbReference>
<dbReference type="InterPro" id="IPR001584">
    <property type="entry name" value="Integrase_cat-core"/>
</dbReference>
<dbReference type="Gene3D" id="3.10.20.370">
    <property type="match status" value="1"/>
</dbReference>
<dbReference type="EC" id="2.7.7.49" evidence="1"/>
<dbReference type="FunFam" id="3.30.70.270:FF:000020">
    <property type="entry name" value="Transposon Tf2-6 polyprotein-like Protein"/>
    <property type="match status" value="1"/>
</dbReference>
<proteinExistence type="predicted"/>
<dbReference type="PROSITE" id="PS50878">
    <property type="entry name" value="RT_POL"/>
    <property type="match status" value="1"/>
</dbReference>
<keyword evidence="7" id="KW-0378">Hydrolase</keyword>
<dbReference type="Gene3D" id="3.30.420.10">
    <property type="entry name" value="Ribonuclease H-like superfamily/Ribonuclease H"/>
    <property type="match status" value="1"/>
</dbReference>
<organism evidence="13 14">
    <name type="scientific">Trichonephila clavipes</name>
    <name type="common">Golden silk orbweaver</name>
    <name type="synonym">Nephila clavipes</name>
    <dbReference type="NCBI Taxonomy" id="2585209"/>
    <lineage>
        <taxon>Eukaryota</taxon>
        <taxon>Metazoa</taxon>
        <taxon>Ecdysozoa</taxon>
        <taxon>Arthropoda</taxon>
        <taxon>Chelicerata</taxon>
        <taxon>Arachnida</taxon>
        <taxon>Araneae</taxon>
        <taxon>Araneomorphae</taxon>
        <taxon>Entelegynae</taxon>
        <taxon>Araneoidea</taxon>
        <taxon>Nephilidae</taxon>
        <taxon>Trichonephila</taxon>
    </lineage>
</organism>
<dbReference type="GO" id="GO:0004519">
    <property type="term" value="F:endonuclease activity"/>
    <property type="evidence" value="ECO:0007669"/>
    <property type="project" value="UniProtKB-KW"/>
</dbReference>
<keyword evidence="9" id="KW-0511">Multifunctional enzyme</keyword>
<keyword evidence="8" id="KW-0695">RNA-directed DNA polymerase</keyword>
<keyword evidence="6" id="KW-0255">Endonuclease</keyword>
<feature type="compositionally biased region" description="Basic residues" evidence="10">
    <location>
        <begin position="918"/>
        <end position="929"/>
    </location>
</feature>
<name>A0A8X7B926_TRICX</name>
<keyword evidence="4" id="KW-0548">Nucleotidyltransferase</keyword>
<evidence type="ECO:0000256" key="8">
    <source>
        <dbReference type="ARBA" id="ARBA00022918"/>
    </source>
</evidence>
<comment type="caution">
    <text evidence="13">The sequence shown here is derived from an EMBL/GenBank/DDBJ whole genome shotgun (WGS) entry which is preliminary data.</text>
</comment>
<keyword evidence="3" id="KW-0808">Transferase</keyword>
<dbReference type="FunFam" id="3.30.420.10:FF:000032">
    <property type="entry name" value="Retrovirus-related Pol polyprotein from transposon 297-like Protein"/>
    <property type="match status" value="1"/>
</dbReference>
<dbReference type="Pfam" id="PF17921">
    <property type="entry name" value="Integrase_H2C2"/>
    <property type="match status" value="1"/>
</dbReference>
<dbReference type="InterPro" id="IPR036397">
    <property type="entry name" value="RNaseH_sf"/>
</dbReference>
<keyword evidence="2" id="KW-0645">Protease</keyword>
<dbReference type="Gene3D" id="3.30.70.270">
    <property type="match status" value="2"/>
</dbReference>
<dbReference type="PANTHER" id="PTHR37984">
    <property type="entry name" value="PROTEIN CBG26694"/>
    <property type="match status" value="1"/>
</dbReference>
<evidence type="ECO:0000256" key="7">
    <source>
        <dbReference type="ARBA" id="ARBA00022801"/>
    </source>
</evidence>
<reference evidence="13" key="1">
    <citation type="submission" date="2020-08" db="EMBL/GenBank/DDBJ databases">
        <title>Multicomponent nature underlies the extraordinary mechanical properties of spider dragline silk.</title>
        <authorList>
            <person name="Kono N."/>
            <person name="Nakamura H."/>
            <person name="Mori M."/>
            <person name="Yoshida Y."/>
            <person name="Ohtoshi R."/>
            <person name="Malay A.D."/>
            <person name="Moran D.A.P."/>
            <person name="Tomita M."/>
            <person name="Numata K."/>
            <person name="Arakawa K."/>
        </authorList>
    </citation>
    <scope>NUCLEOTIDE SEQUENCE</scope>
</reference>
<evidence type="ECO:0000256" key="4">
    <source>
        <dbReference type="ARBA" id="ARBA00022695"/>
    </source>
</evidence>
<dbReference type="FunFam" id="3.10.10.10:FF:000007">
    <property type="entry name" value="Retrovirus-related Pol polyprotein from transposon 17.6-like Protein"/>
    <property type="match status" value="1"/>
</dbReference>
<evidence type="ECO:0000256" key="10">
    <source>
        <dbReference type="SAM" id="MobiDB-lite"/>
    </source>
</evidence>
<evidence type="ECO:0000259" key="12">
    <source>
        <dbReference type="PROSITE" id="PS50994"/>
    </source>
</evidence>
<dbReference type="PROSITE" id="PS50994">
    <property type="entry name" value="INTEGRASE"/>
    <property type="match status" value="1"/>
</dbReference>